<dbReference type="Proteomes" id="UP000020077">
    <property type="component" value="Unassembled WGS sequence"/>
</dbReference>
<evidence type="ECO:0000313" key="1">
    <source>
        <dbReference type="EMBL" id="KFB72694.1"/>
    </source>
</evidence>
<accession>A0A080M6F6</accession>
<evidence type="ECO:0000313" key="2">
    <source>
        <dbReference type="Proteomes" id="UP000020077"/>
    </source>
</evidence>
<reference evidence="1 2" key="1">
    <citation type="submission" date="2014-02" db="EMBL/GenBank/DDBJ databases">
        <title>Expanding our view of genomic diversity in Candidatus Accumulibacter clades.</title>
        <authorList>
            <person name="Skennerton C.T."/>
            <person name="Barr J.J."/>
            <person name="Slater F.R."/>
            <person name="Bond P.L."/>
            <person name="Tyson G.W."/>
        </authorList>
    </citation>
    <scope>NUCLEOTIDE SEQUENCE [LARGE SCALE GENOMIC DNA]</scope>
    <source>
        <strain evidence="2">BA-91</strain>
    </source>
</reference>
<proteinExistence type="predicted"/>
<organism evidence="1 2">
    <name type="scientific">Candidatus Accumulibacter phosphatis</name>
    <dbReference type="NCBI Taxonomy" id="327160"/>
    <lineage>
        <taxon>Bacteria</taxon>
        <taxon>Pseudomonadati</taxon>
        <taxon>Pseudomonadota</taxon>
        <taxon>Betaproteobacteria</taxon>
        <taxon>Candidatus Accumulibacter</taxon>
    </lineage>
</organism>
<protein>
    <submittedName>
        <fullName evidence="1">Uncharacterized protein</fullName>
    </submittedName>
</protein>
<sequence length="128" mass="14908">MRVGFRLRAFERPFRGFEIVQLRFLDIVDQCPHHLAHQRVVEVVALVFERAFEFLQAVAAEIVGDAESTRLRTPFKLQILKPAEEIAGFRYLARRELGKQDVPLFADRNRLVRCHLGSFHFLHSARPV</sequence>
<dbReference type="AlphaFoldDB" id="A0A080M6F6"/>
<dbReference type="EMBL" id="JDVG02000349">
    <property type="protein sequence ID" value="KFB72694.1"/>
    <property type="molecule type" value="Genomic_DNA"/>
</dbReference>
<name>A0A080M6F6_9PROT</name>
<gene>
    <name evidence="1" type="ORF">AW09_002117</name>
</gene>
<comment type="caution">
    <text evidence="1">The sequence shown here is derived from an EMBL/GenBank/DDBJ whole genome shotgun (WGS) entry which is preliminary data.</text>
</comment>